<dbReference type="Gene3D" id="3.60.40.10">
    <property type="entry name" value="PPM-type phosphatase domain"/>
    <property type="match status" value="1"/>
</dbReference>
<feature type="domain" description="GAF" evidence="3">
    <location>
        <begin position="96"/>
        <end position="242"/>
    </location>
</feature>
<evidence type="ECO:0000259" key="4">
    <source>
        <dbReference type="SMART" id="SM00331"/>
    </source>
</evidence>
<evidence type="ECO:0000256" key="1">
    <source>
        <dbReference type="ARBA" id="ARBA00022801"/>
    </source>
</evidence>
<dbReference type="SMART" id="SM00331">
    <property type="entry name" value="PP2C_SIG"/>
    <property type="match status" value="1"/>
</dbReference>
<keyword evidence="1" id="KW-0378">Hydrolase</keyword>
<dbReference type="InterPro" id="IPR029016">
    <property type="entry name" value="GAF-like_dom_sf"/>
</dbReference>
<name>A0A316A7V7_9ACTN</name>
<dbReference type="SUPFAM" id="SSF55781">
    <property type="entry name" value="GAF domain-like"/>
    <property type="match status" value="2"/>
</dbReference>
<proteinExistence type="predicted"/>
<reference evidence="5 6" key="1">
    <citation type="submission" date="2018-03" db="EMBL/GenBank/DDBJ databases">
        <title>Genomic Encyclopedia of Archaeal and Bacterial Type Strains, Phase II (KMG-II): from individual species to whole genera.</title>
        <authorList>
            <person name="Goeker M."/>
        </authorList>
    </citation>
    <scope>NUCLEOTIDE SEQUENCE [LARGE SCALE GENOMIC DNA]</scope>
    <source>
        <strain evidence="5 6">DSM 44889</strain>
    </source>
</reference>
<dbReference type="InterPro" id="IPR052016">
    <property type="entry name" value="Bact_Sigma-Reg"/>
</dbReference>
<keyword evidence="6" id="KW-1185">Reference proteome</keyword>
<feature type="compositionally biased region" description="Low complexity" evidence="2">
    <location>
        <begin position="335"/>
        <end position="353"/>
    </location>
</feature>
<dbReference type="Pfam" id="PF01590">
    <property type="entry name" value="GAF"/>
    <property type="match status" value="2"/>
</dbReference>
<evidence type="ECO:0000313" key="5">
    <source>
        <dbReference type="EMBL" id="PWJ53795.1"/>
    </source>
</evidence>
<organism evidence="5 6">
    <name type="scientific">Quadrisphaera granulorum</name>
    <dbReference type="NCBI Taxonomy" id="317664"/>
    <lineage>
        <taxon>Bacteria</taxon>
        <taxon>Bacillati</taxon>
        <taxon>Actinomycetota</taxon>
        <taxon>Actinomycetes</taxon>
        <taxon>Kineosporiales</taxon>
        <taxon>Kineosporiaceae</taxon>
        <taxon>Quadrisphaera</taxon>
    </lineage>
</organism>
<gene>
    <name evidence="5" type="ORF">BXY45_11038</name>
</gene>
<evidence type="ECO:0000256" key="2">
    <source>
        <dbReference type="SAM" id="MobiDB-lite"/>
    </source>
</evidence>
<accession>A0A316A7V7</accession>
<feature type="domain" description="GAF" evidence="3">
    <location>
        <begin position="291"/>
        <end position="467"/>
    </location>
</feature>
<protein>
    <submittedName>
        <fullName evidence="5">Serine phosphatase RsbU (Regulator of sigma subunit)</fullName>
    </submittedName>
</protein>
<dbReference type="InterPro" id="IPR001932">
    <property type="entry name" value="PPM-type_phosphatase-like_dom"/>
</dbReference>
<dbReference type="PANTHER" id="PTHR43156:SF2">
    <property type="entry name" value="STAGE II SPORULATION PROTEIN E"/>
    <property type="match status" value="1"/>
</dbReference>
<dbReference type="Pfam" id="PF07228">
    <property type="entry name" value="SpoIIE"/>
    <property type="match status" value="1"/>
</dbReference>
<feature type="region of interest" description="Disordered" evidence="2">
    <location>
        <begin position="334"/>
        <end position="353"/>
    </location>
</feature>
<dbReference type="Proteomes" id="UP000245469">
    <property type="component" value="Unassembled WGS sequence"/>
</dbReference>
<dbReference type="AlphaFoldDB" id="A0A316A7V7"/>
<dbReference type="InterPro" id="IPR036457">
    <property type="entry name" value="PPM-type-like_dom_sf"/>
</dbReference>
<comment type="caution">
    <text evidence="5">The sequence shown here is derived from an EMBL/GenBank/DDBJ whole genome shotgun (WGS) entry which is preliminary data.</text>
</comment>
<evidence type="ECO:0000313" key="6">
    <source>
        <dbReference type="Proteomes" id="UP000245469"/>
    </source>
</evidence>
<dbReference type="PANTHER" id="PTHR43156">
    <property type="entry name" value="STAGE II SPORULATION PROTEIN E-RELATED"/>
    <property type="match status" value="1"/>
</dbReference>
<dbReference type="InterPro" id="IPR003018">
    <property type="entry name" value="GAF"/>
</dbReference>
<dbReference type="GO" id="GO:0016791">
    <property type="term" value="F:phosphatase activity"/>
    <property type="evidence" value="ECO:0007669"/>
    <property type="project" value="TreeGrafter"/>
</dbReference>
<dbReference type="Gene3D" id="3.30.450.40">
    <property type="match status" value="2"/>
</dbReference>
<sequence>MVPPRGPSAGEQADVLGVPEGTLVLPDTPLVDRVEVLTTSAPALLPAALPSTLSVVLPPAQAAAQQHEQVLPPEEATERPVAASGLVTSHPGGAGARDGALDRHARLVCSVLGVPAAVVSLVSRRLQLFPGAVGLPEPWQSTRLADLSRSSCQQVVASGRPLAVRDAREDPALREDAVVTDLGAVGYLGAPLRGPKGEAIGALAALSPEPRDWTRREVALLADLAAACSAELQLRRALSDAAEVRAAAESARDEATTAQMRAVGERRDAEIAAARSRLLLDLSQAVSRAREAEEVAASVVAAVRTGLGAQLAAVALHERGSGALRYVASERSRPGVHPGAAAPAGPAAGQVAPAMETTPPVDELAERFGDPIDVPQGALVAAREARLVFSPDAATAAATATSAVPVLVGVEATVHAPLLVEGQCLGVLTVGWSAPRTLLTAERDLVTALADAAAHAVQRCLSLRAEREAARTLQRAMLTDLPALPHLELAARYAPAAAGHQVGGDWYDALRHPDGSTLLVIGDVTGHDIGAAAAMGQVRSALRTLAVATEDSPAQLLARLDGTLDVLGADLLATVLAIRLTDDGHGQGDLRLRWSSAGHLPALMAVPGAGVVALDGHEADLLLGLAPGSPRSEAEVELPAGSTLLLYTDGLVERRDSDLGEGVERLADALAGVAHLPLPDMLDALLVELVGVGGSDDVAMLAARTR</sequence>
<evidence type="ECO:0000259" key="3">
    <source>
        <dbReference type="SMART" id="SM00065"/>
    </source>
</evidence>
<feature type="domain" description="PPM-type phosphatase" evidence="4">
    <location>
        <begin position="484"/>
        <end position="705"/>
    </location>
</feature>
<dbReference type="SMART" id="SM00065">
    <property type="entry name" value="GAF"/>
    <property type="match status" value="2"/>
</dbReference>
<dbReference type="EMBL" id="QGDQ01000010">
    <property type="protein sequence ID" value="PWJ53795.1"/>
    <property type="molecule type" value="Genomic_DNA"/>
</dbReference>